<keyword evidence="2" id="KW-1185">Reference proteome</keyword>
<dbReference type="EMBL" id="BMAW01119473">
    <property type="protein sequence ID" value="GFT84777.1"/>
    <property type="molecule type" value="Genomic_DNA"/>
</dbReference>
<proteinExistence type="predicted"/>
<dbReference type="OrthoDB" id="6452841at2759"/>
<protein>
    <submittedName>
        <fullName evidence="1">Uncharacterized protein</fullName>
    </submittedName>
</protein>
<dbReference type="AlphaFoldDB" id="A0A8X6PR70"/>
<comment type="caution">
    <text evidence="1">The sequence shown here is derived from an EMBL/GenBank/DDBJ whole genome shotgun (WGS) entry which is preliminary data.</text>
</comment>
<name>A0A8X6PR70_NEPPI</name>
<organism evidence="1 2">
    <name type="scientific">Nephila pilipes</name>
    <name type="common">Giant wood spider</name>
    <name type="synonym">Nephila maculata</name>
    <dbReference type="NCBI Taxonomy" id="299642"/>
    <lineage>
        <taxon>Eukaryota</taxon>
        <taxon>Metazoa</taxon>
        <taxon>Ecdysozoa</taxon>
        <taxon>Arthropoda</taxon>
        <taxon>Chelicerata</taxon>
        <taxon>Arachnida</taxon>
        <taxon>Araneae</taxon>
        <taxon>Araneomorphae</taxon>
        <taxon>Entelegynae</taxon>
        <taxon>Araneoidea</taxon>
        <taxon>Nephilidae</taxon>
        <taxon>Nephila</taxon>
    </lineage>
</organism>
<sequence length="177" mass="20567">MSDAELFRHLMYHVFSFYYGKIGLCLECDQTGPFVAKGALTQSLFEMIAKAIFVLNTILVVPWMSYLATCRMLSSPEMYVLHLLMICQIEEGLTTHIYQKLINVCSVVTAIGMQVYATSKKKYYKLIPWILTAFLDKILKYDFNKHDGWHRLEKYLDGQSYLQFSEEWTVYLNGEPG</sequence>
<gene>
    <name evidence="1" type="ORF">NPIL_224891</name>
</gene>
<accession>A0A8X6PR70</accession>
<evidence type="ECO:0000313" key="1">
    <source>
        <dbReference type="EMBL" id="GFT84777.1"/>
    </source>
</evidence>
<reference evidence="1" key="1">
    <citation type="submission" date="2020-08" db="EMBL/GenBank/DDBJ databases">
        <title>Multicomponent nature underlies the extraordinary mechanical properties of spider dragline silk.</title>
        <authorList>
            <person name="Kono N."/>
            <person name="Nakamura H."/>
            <person name="Mori M."/>
            <person name="Yoshida Y."/>
            <person name="Ohtoshi R."/>
            <person name="Malay A.D."/>
            <person name="Moran D.A.P."/>
            <person name="Tomita M."/>
            <person name="Numata K."/>
            <person name="Arakawa K."/>
        </authorList>
    </citation>
    <scope>NUCLEOTIDE SEQUENCE</scope>
</reference>
<dbReference type="Proteomes" id="UP000887013">
    <property type="component" value="Unassembled WGS sequence"/>
</dbReference>
<evidence type="ECO:0000313" key="2">
    <source>
        <dbReference type="Proteomes" id="UP000887013"/>
    </source>
</evidence>